<evidence type="ECO:0000256" key="3">
    <source>
        <dbReference type="SAM" id="Phobius"/>
    </source>
</evidence>
<dbReference type="OrthoDB" id="9816034at2"/>
<dbReference type="InterPro" id="IPR043128">
    <property type="entry name" value="Rev_trsase/Diguanyl_cyclase"/>
</dbReference>
<dbReference type="PROSITE" id="PS50887">
    <property type="entry name" value="GGDEF"/>
    <property type="match status" value="1"/>
</dbReference>
<keyword evidence="7" id="KW-1185">Reference proteome</keyword>
<dbReference type="InterPro" id="IPR029787">
    <property type="entry name" value="Nucleotide_cyclase"/>
</dbReference>
<dbReference type="Pfam" id="PF00990">
    <property type="entry name" value="GGDEF"/>
    <property type="match status" value="1"/>
</dbReference>
<keyword evidence="1" id="KW-0175">Coiled coil</keyword>
<organism evidence="6 7">
    <name type="scientific">Thiocapsa roseopersicina</name>
    <dbReference type="NCBI Taxonomy" id="1058"/>
    <lineage>
        <taxon>Bacteria</taxon>
        <taxon>Pseudomonadati</taxon>
        <taxon>Pseudomonadota</taxon>
        <taxon>Gammaproteobacteria</taxon>
        <taxon>Chromatiales</taxon>
        <taxon>Chromatiaceae</taxon>
        <taxon>Thiocapsa</taxon>
    </lineage>
</organism>
<dbReference type="SMART" id="SM00267">
    <property type="entry name" value="GGDEF"/>
    <property type="match status" value="1"/>
</dbReference>
<name>A0A1H3CHI0_THIRO</name>
<feature type="transmembrane region" description="Helical" evidence="3">
    <location>
        <begin position="40"/>
        <end position="66"/>
    </location>
</feature>
<feature type="region of interest" description="Disordered" evidence="2">
    <location>
        <begin position="1"/>
        <end position="32"/>
    </location>
</feature>
<feature type="domain" description="GGDEF" evidence="5">
    <location>
        <begin position="388"/>
        <end position="521"/>
    </location>
</feature>
<dbReference type="SUPFAM" id="SSF55073">
    <property type="entry name" value="Nucleotide cyclase"/>
    <property type="match status" value="1"/>
</dbReference>
<dbReference type="PROSITE" id="PS50883">
    <property type="entry name" value="EAL"/>
    <property type="match status" value="1"/>
</dbReference>
<dbReference type="EMBL" id="FNNZ01000034">
    <property type="protein sequence ID" value="SDX53536.1"/>
    <property type="molecule type" value="Genomic_DNA"/>
</dbReference>
<dbReference type="Proteomes" id="UP000198816">
    <property type="component" value="Unassembled WGS sequence"/>
</dbReference>
<sequence>MSWDALQGHPEPSFNPARIDSLGPSVMSDPQGKKSRSRRWLLVPTIAGGVALVVYLALLLVTTWVAQDRLTHSTAARHALDAQLHANALSYFYAERLGDLANLRRDQAVQSFFVNRDLGMSMKYGLQASLVSIREVLIERVGEKRVDSGPFFDRIALFDADGTILVDTASEPPAAGRWTPLEPGFPTHVRLVVDAPRYPDAILVEAPIVMAGRGRGTLVAWVNERTTLAALVGLDPGGSGFARYRLLRSAAELAGIESAVGAPVEVSGTPFFLVDRERTSLDERLLTSRWFLFALILLAVALLVGGWMLLGAQRQNLVLQTRMDVARVQRRKLSEHNERLREEIKTRKEYERRLIYQANYDALTGLPNRTLAMDRLEQSLMIAAREGHRVLTFYLDLDQFKRINDSLGHAAGDEVLIQTAERVSALVSAGDTLARLAADEFLVIYPDLRDPVDAAERAQALLGLFAAPFSIEGREIFLTATLGIAVSPCDGKTAEDLLKNADLAMKEAKDNGRARYSFYVPGLDVQIRERLSMANLLRHAAERGELALLYQPLIDLRSGRVVAAEALLRWTSEELGVVAPDLLVPVAEDAGLIEHIGGWVLERACTAAAQWQSIAPCRVAVNVSSLQLQAPESFSEQVDMALKHSGLNAGLLELEITEGVLLRDRPTIGALLAELDRRGIRLSLDDFGTGYSALSYLRRFPFHVLKIDRTFIAGIPDNQEDTELTRAIIAMAQALGLSVLAEGVERPEQRDFLVEQGCDLAQGYLFSRPIDADALAAMLGRNGAVAQS</sequence>
<evidence type="ECO:0000256" key="1">
    <source>
        <dbReference type="SAM" id="Coils"/>
    </source>
</evidence>
<proteinExistence type="predicted"/>
<accession>A0A1H3CHI0</accession>
<evidence type="ECO:0000259" key="4">
    <source>
        <dbReference type="PROSITE" id="PS50883"/>
    </source>
</evidence>
<dbReference type="AlphaFoldDB" id="A0A1H3CHI0"/>
<reference evidence="7" key="1">
    <citation type="submission" date="2016-10" db="EMBL/GenBank/DDBJ databases">
        <authorList>
            <person name="Varghese N."/>
            <person name="Submissions S."/>
        </authorList>
    </citation>
    <scope>NUCLEOTIDE SEQUENCE [LARGE SCALE GENOMIC DNA]</scope>
    <source>
        <strain evidence="7">DSM 217</strain>
    </source>
</reference>
<evidence type="ECO:0000259" key="5">
    <source>
        <dbReference type="PROSITE" id="PS50887"/>
    </source>
</evidence>
<dbReference type="InterPro" id="IPR000160">
    <property type="entry name" value="GGDEF_dom"/>
</dbReference>
<dbReference type="SMART" id="SM00052">
    <property type="entry name" value="EAL"/>
    <property type="match status" value="1"/>
</dbReference>
<dbReference type="SUPFAM" id="SSF141868">
    <property type="entry name" value="EAL domain-like"/>
    <property type="match status" value="1"/>
</dbReference>
<dbReference type="Gene3D" id="3.20.20.450">
    <property type="entry name" value="EAL domain"/>
    <property type="match status" value="1"/>
</dbReference>
<keyword evidence="3" id="KW-0472">Membrane</keyword>
<evidence type="ECO:0000256" key="2">
    <source>
        <dbReference type="SAM" id="MobiDB-lite"/>
    </source>
</evidence>
<keyword evidence="3" id="KW-0812">Transmembrane</keyword>
<dbReference type="InterPro" id="IPR001633">
    <property type="entry name" value="EAL_dom"/>
</dbReference>
<evidence type="ECO:0000313" key="6">
    <source>
        <dbReference type="EMBL" id="SDX53536.1"/>
    </source>
</evidence>
<dbReference type="InterPro" id="IPR035919">
    <property type="entry name" value="EAL_sf"/>
</dbReference>
<keyword evidence="3" id="KW-1133">Transmembrane helix</keyword>
<dbReference type="NCBIfam" id="TIGR00254">
    <property type="entry name" value="GGDEF"/>
    <property type="match status" value="1"/>
</dbReference>
<feature type="transmembrane region" description="Helical" evidence="3">
    <location>
        <begin position="290"/>
        <end position="310"/>
    </location>
</feature>
<dbReference type="InterPro" id="IPR052155">
    <property type="entry name" value="Biofilm_reg_signaling"/>
</dbReference>
<dbReference type="Pfam" id="PF00563">
    <property type="entry name" value="EAL"/>
    <property type="match status" value="1"/>
</dbReference>
<feature type="coiled-coil region" evidence="1">
    <location>
        <begin position="323"/>
        <end position="353"/>
    </location>
</feature>
<dbReference type="CDD" id="cd01948">
    <property type="entry name" value="EAL"/>
    <property type="match status" value="1"/>
</dbReference>
<dbReference type="PANTHER" id="PTHR44757">
    <property type="entry name" value="DIGUANYLATE CYCLASE DGCP"/>
    <property type="match status" value="1"/>
</dbReference>
<protein>
    <submittedName>
        <fullName evidence="6">Diguanylate cyclase/phosphodiesterase</fullName>
    </submittedName>
</protein>
<feature type="domain" description="EAL" evidence="4">
    <location>
        <begin position="530"/>
        <end position="783"/>
    </location>
</feature>
<gene>
    <name evidence="6" type="ORF">SAMN05421783_13418</name>
</gene>
<dbReference type="STRING" id="1058.SAMN05421783_13418"/>
<evidence type="ECO:0000313" key="7">
    <source>
        <dbReference type="Proteomes" id="UP000198816"/>
    </source>
</evidence>
<dbReference type="Gene3D" id="3.30.70.270">
    <property type="match status" value="1"/>
</dbReference>
<dbReference type="CDD" id="cd01949">
    <property type="entry name" value="GGDEF"/>
    <property type="match status" value="1"/>
</dbReference>
<dbReference type="PANTHER" id="PTHR44757:SF2">
    <property type="entry name" value="BIOFILM ARCHITECTURE MAINTENANCE PROTEIN MBAA"/>
    <property type="match status" value="1"/>
</dbReference>